<dbReference type="GO" id="GO:0003677">
    <property type="term" value="F:DNA binding"/>
    <property type="evidence" value="ECO:0007669"/>
    <property type="project" value="UniProtKB-UniRule"/>
</dbReference>
<dbReference type="InterPro" id="IPR027417">
    <property type="entry name" value="P-loop_NTPase"/>
</dbReference>
<comment type="function">
    <text evidence="6">Required for chromosome condensation and partitioning.</text>
</comment>
<comment type="similarity">
    <text evidence="6">Belongs to the SMC family.</text>
</comment>
<feature type="region of interest" description="Disordered" evidence="7">
    <location>
        <begin position="793"/>
        <end position="817"/>
    </location>
</feature>
<evidence type="ECO:0000256" key="4">
    <source>
        <dbReference type="ARBA" id="ARBA00023054"/>
    </source>
</evidence>
<dbReference type="SUPFAM" id="SSF57997">
    <property type="entry name" value="Tropomyosin"/>
    <property type="match status" value="1"/>
</dbReference>
<accession>A0A829YLM1</accession>
<dbReference type="InterPro" id="IPR003395">
    <property type="entry name" value="RecF/RecN/SMC_N"/>
</dbReference>
<dbReference type="InterPro" id="IPR011890">
    <property type="entry name" value="SMC_prok"/>
</dbReference>
<dbReference type="GO" id="GO:0005524">
    <property type="term" value="F:ATP binding"/>
    <property type="evidence" value="ECO:0007669"/>
    <property type="project" value="UniProtKB-UniRule"/>
</dbReference>
<comment type="caution">
    <text evidence="9">The sequence shown here is derived from an EMBL/GenBank/DDBJ whole genome shotgun (WGS) entry which is preliminary data.</text>
</comment>
<feature type="domain" description="SMC hinge" evidence="8">
    <location>
        <begin position="539"/>
        <end position="638"/>
    </location>
</feature>
<feature type="binding site" evidence="6">
    <location>
        <begin position="50"/>
        <end position="57"/>
    </location>
    <ligand>
        <name>ATP</name>
        <dbReference type="ChEBI" id="CHEBI:30616"/>
    </ligand>
</feature>
<organism evidence="9 10">
    <name type="scientific">Steroidobacter agaridevorans</name>
    <dbReference type="NCBI Taxonomy" id="2695856"/>
    <lineage>
        <taxon>Bacteria</taxon>
        <taxon>Pseudomonadati</taxon>
        <taxon>Pseudomonadota</taxon>
        <taxon>Gammaproteobacteria</taxon>
        <taxon>Steroidobacterales</taxon>
        <taxon>Steroidobacteraceae</taxon>
        <taxon>Steroidobacter</taxon>
    </lineage>
</organism>
<comment type="subunit">
    <text evidence="6">Homodimer.</text>
</comment>
<feature type="coiled-coil region" evidence="6">
    <location>
        <begin position="470"/>
        <end position="518"/>
    </location>
</feature>
<evidence type="ECO:0000313" key="9">
    <source>
        <dbReference type="EMBL" id="GFE84334.1"/>
    </source>
</evidence>
<evidence type="ECO:0000256" key="1">
    <source>
        <dbReference type="ARBA" id="ARBA00022490"/>
    </source>
</evidence>
<dbReference type="Gene3D" id="1.20.1060.20">
    <property type="match status" value="1"/>
</dbReference>
<dbReference type="CDD" id="cd03278">
    <property type="entry name" value="ABC_SMC_barmotin"/>
    <property type="match status" value="2"/>
</dbReference>
<name>A0A829YLM1_9GAMM</name>
<sequence>MFHIHYGPFSYPSSYRGAMRLNKIKLAGFKSFVDPTAVNFPGNLTGVVGPNGCGKSNIIDAVRWVMGEISAKHLRGDSMADVVFNGSSSRKPVGTASVELVFDNSDGKLAGQFANFNEVSLKRVVSRDGTSAYFLNGARCRRKDITQLFLGTGLGSRSYAIIEQGMIGRVIEARPEELRGFIEEAAGISKYKERRRETANRISATKENLERLNDVREEVDKQLRHLQRQAATARRYQALKQDERKLNAELIALRLKTIEGDAESKETVLRERDTAMQALIAELRAIESSIETSREDFTEKSEALNAVQGRYYQIGSEISRNEQSIQHTRELRQRQRQDLEQTEESAAEASKHLSRDQEQITQLQTELEQLEPGLEAAREREQASADALSQAEEAMQLWQERWEDFNRESRSASEKTQVERVRIEQLEHQLSGLQSRRERLSTELGQLDMGDSTERIAMLEAQQEDAAVQGETAATQLRDATEELQRLRERERELVSAEDNSRKQLQEAQGKLMSLQALQQAALGLAQGKVTEWLSSNSLTERPRLGQQLVVDQGWERAVETVLGSYLEAVSVDALDDIAQRIDSLQAGTVSFFSSGASSARSGDSNSLLSHVQGPSAISALLTGIIAVDSLPEALERRHSLSAGQSIITRDGVWIGRDWLRVSRDKDVHAGVIEREKEMGELRDRVSAAEEQRETVQSQLAECRDGFHALEQRRDELQVEVNRLHRSHSEFTSQVSALRAKAEQTSERLRRVTGEIEELDRDYEGRSEAIAEARARLQEGVEAMAQFEDQRMGLEQERDERREDLGHKRSQAQLDRAGAQDVAIKVESRRSALSSISAGLDRLRNQLEQLEQRRERLTQQLSEGDEPLNALEAELEAKLEQRVEVEEELSVARQALETAEHLMRTMDQQRLDREHAIEAARAGLEDMRMLAQELKVRRETLQEQFAATGLDLATVYQEMPPEAEVHAWEETLSDIADKVGRLGAVNLAAIEEYQEQSQRKEYLDSQFKDLTEALETLETAIQKIDKETRQRFQDTFDRVNAGLKERFPRLFGGGHAYLELAGEDILNAGVSIMARPPGKRNSTINQLSGGEKALTAVALVFSIFELNPAPFCLLDEVDAPLDEANVGRFCNTVKEMSERVQFIFITHNKTTMELASHLVGVTMNEPGVSRLVAVDVDEAVRLAAM</sequence>
<evidence type="ECO:0000256" key="3">
    <source>
        <dbReference type="ARBA" id="ARBA00022840"/>
    </source>
</evidence>
<reference evidence="10" key="1">
    <citation type="submission" date="2020-01" db="EMBL/GenBank/DDBJ databases">
        <title>'Steroidobacter agaridevorans' sp. nov., agar-degrading bacteria isolated from rhizosphere soils.</title>
        <authorList>
            <person name="Ikenaga M."/>
            <person name="Kataoka M."/>
            <person name="Murouchi A."/>
            <person name="Katsuragi S."/>
            <person name="Sakai M."/>
        </authorList>
    </citation>
    <scope>NUCLEOTIDE SEQUENCE [LARGE SCALE GENOMIC DNA]</scope>
    <source>
        <strain evidence="10">YU21-B</strain>
    </source>
</reference>
<protein>
    <recommendedName>
        <fullName evidence="6">Chromosome partition protein Smc</fullName>
    </recommendedName>
</protein>
<dbReference type="GO" id="GO:0007059">
    <property type="term" value="P:chromosome segregation"/>
    <property type="evidence" value="ECO:0007669"/>
    <property type="project" value="UniProtKB-UniRule"/>
</dbReference>
<comment type="domain">
    <text evidence="6">Contains large globular domains required for ATP hydrolysis at each terminus and a third globular domain forming a flexible hinge near the middle of the molecule. These domains are separated by coiled-coil structures.</text>
</comment>
<dbReference type="Pfam" id="PF06470">
    <property type="entry name" value="SMC_hinge"/>
    <property type="match status" value="1"/>
</dbReference>
<keyword evidence="1 6" id="KW-0963">Cytoplasm</keyword>
<keyword evidence="2 6" id="KW-0547">Nucleotide-binding</keyword>
<dbReference type="Gene3D" id="1.10.287.1490">
    <property type="match status" value="1"/>
</dbReference>
<dbReference type="Pfam" id="PF02463">
    <property type="entry name" value="SMC_N"/>
    <property type="match status" value="1"/>
</dbReference>
<dbReference type="PIRSF" id="PIRSF005719">
    <property type="entry name" value="SMC"/>
    <property type="match status" value="1"/>
</dbReference>
<evidence type="ECO:0000313" key="10">
    <source>
        <dbReference type="Proteomes" id="UP000445000"/>
    </source>
</evidence>
<dbReference type="EMBL" id="BLJN01000008">
    <property type="protein sequence ID" value="GFE84334.1"/>
    <property type="molecule type" value="Genomic_DNA"/>
</dbReference>
<dbReference type="PANTHER" id="PTHR43977">
    <property type="entry name" value="STRUCTURAL MAINTENANCE OF CHROMOSOMES PROTEIN 3"/>
    <property type="match status" value="1"/>
</dbReference>
<feature type="coiled-coil region" evidence="6">
    <location>
        <begin position="833"/>
        <end position="944"/>
    </location>
</feature>
<dbReference type="NCBIfam" id="TIGR02168">
    <property type="entry name" value="SMC_prok_B"/>
    <property type="match status" value="1"/>
</dbReference>
<evidence type="ECO:0000259" key="8">
    <source>
        <dbReference type="SMART" id="SM00968"/>
    </source>
</evidence>
<dbReference type="GO" id="GO:0005737">
    <property type="term" value="C:cytoplasm"/>
    <property type="evidence" value="ECO:0007669"/>
    <property type="project" value="UniProtKB-SubCell"/>
</dbReference>
<keyword evidence="10" id="KW-1185">Reference proteome</keyword>
<dbReference type="GO" id="GO:0006260">
    <property type="term" value="P:DNA replication"/>
    <property type="evidence" value="ECO:0007669"/>
    <property type="project" value="UniProtKB-UniRule"/>
</dbReference>
<keyword evidence="5 6" id="KW-0238">DNA-binding</keyword>
<dbReference type="InterPro" id="IPR010935">
    <property type="entry name" value="SMC_hinge"/>
</dbReference>
<evidence type="ECO:0000256" key="6">
    <source>
        <dbReference type="HAMAP-Rule" id="MF_01894"/>
    </source>
</evidence>
<feature type="coiled-coil region" evidence="6">
    <location>
        <begin position="188"/>
        <end position="296"/>
    </location>
</feature>
<feature type="compositionally biased region" description="Basic and acidic residues" evidence="7">
    <location>
        <begin position="330"/>
        <end position="339"/>
    </location>
</feature>
<feature type="compositionally biased region" description="Basic and acidic residues" evidence="7">
    <location>
        <begin position="793"/>
        <end position="807"/>
    </location>
</feature>
<feature type="compositionally biased region" description="Basic and acidic residues" evidence="7">
    <location>
        <begin position="349"/>
        <end position="358"/>
    </location>
</feature>
<dbReference type="SUPFAM" id="SSF75553">
    <property type="entry name" value="Smc hinge domain"/>
    <property type="match status" value="1"/>
</dbReference>
<dbReference type="GO" id="GO:0030261">
    <property type="term" value="P:chromosome condensation"/>
    <property type="evidence" value="ECO:0007669"/>
    <property type="project" value="InterPro"/>
</dbReference>
<feature type="region of interest" description="Disordered" evidence="7">
    <location>
        <begin position="330"/>
        <end position="360"/>
    </location>
</feature>
<evidence type="ECO:0000256" key="2">
    <source>
        <dbReference type="ARBA" id="ARBA00022741"/>
    </source>
</evidence>
<dbReference type="GO" id="GO:0005694">
    <property type="term" value="C:chromosome"/>
    <property type="evidence" value="ECO:0007669"/>
    <property type="project" value="InterPro"/>
</dbReference>
<keyword evidence="3 6" id="KW-0067">ATP-binding</keyword>
<dbReference type="GO" id="GO:0007062">
    <property type="term" value="P:sister chromatid cohesion"/>
    <property type="evidence" value="ECO:0007669"/>
    <property type="project" value="InterPro"/>
</dbReference>
<dbReference type="HAMAP" id="MF_01894">
    <property type="entry name" value="Smc_prok"/>
    <property type="match status" value="1"/>
</dbReference>
<dbReference type="Gene3D" id="3.40.50.300">
    <property type="entry name" value="P-loop containing nucleotide triphosphate hydrolases"/>
    <property type="match status" value="2"/>
</dbReference>
<evidence type="ECO:0000256" key="7">
    <source>
        <dbReference type="SAM" id="MobiDB-lite"/>
    </source>
</evidence>
<dbReference type="Proteomes" id="UP000445000">
    <property type="component" value="Unassembled WGS sequence"/>
</dbReference>
<comment type="subcellular location">
    <subcellularLocation>
        <location evidence="6">Cytoplasm</location>
    </subcellularLocation>
</comment>
<keyword evidence="4 6" id="KW-0175">Coiled coil</keyword>
<proteinExistence type="inferred from homology"/>
<dbReference type="InterPro" id="IPR036277">
    <property type="entry name" value="SMC_hinge_sf"/>
</dbReference>
<dbReference type="SUPFAM" id="SSF52540">
    <property type="entry name" value="P-loop containing nucleoside triphosphate hydrolases"/>
    <property type="match status" value="1"/>
</dbReference>
<dbReference type="GO" id="GO:0016887">
    <property type="term" value="F:ATP hydrolysis activity"/>
    <property type="evidence" value="ECO:0007669"/>
    <property type="project" value="InterPro"/>
</dbReference>
<dbReference type="AlphaFoldDB" id="A0A829YLM1"/>
<gene>
    <name evidence="6 9" type="primary">smc</name>
    <name evidence="9" type="ORF">GCM10011487_63340</name>
</gene>
<dbReference type="SMART" id="SM00968">
    <property type="entry name" value="SMC_hinge"/>
    <property type="match status" value="1"/>
</dbReference>
<evidence type="ECO:0000256" key="5">
    <source>
        <dbReference type="ARBA" id="ARBA00023125"/>
    </source>
</evidence>
<dbReference type="InterPro" id="IPR024704">
    <property type="entry name" value="SMC"/>
</dbReference>